<gene>
    <name evidence="1" type="ORF">MRATA1EN22A_LOCUS18395</name>
</gene>
<name>A0AC59ZGU7_RANTA</name>
<dbReference type="EMBL" id="OX596087">
    <property type="protein sequence ID" value="CAN0424308.1"/>
    <property type="molecule type" value="Genomic_DNA"/>
</dbReference>
<dbReference type="Proteomes" id="UP001162501">
    <property type="component" value="Chromosome 3"/>
</dbReference>
<proteinExistence type="predicted"/>
<evidence type="ECO:0000313" key="1">
    <source>
        <dbReference type="EMBL" id="CAN0424308.1"/>
    </source>
</evidence>
<protein>
    <submittedName>
        <fullName evidence="1">Uncharacterized protein</fullName>
    </submittedName>
</protein>
<reference evidence="1" key="2">
    <citation type="submission" date="2025-03" db="EMBL/GenBank/DDBJ databases">
        <authorList>
            <consortium name="ELIXIR-Norway"/>
            <consortium name="Elixir Norway"/>
        </authorList>
    </citation>
    <scope>NUCLEOTIDE SEQUENCE</scope>
</reference>
<evidence type="ECO:0000313" key="2">
    <source>
        <dbReference type="Proteomes" id="UP001162501"/>
    </source>
</evidence>
<sequence>MAELALQPQSPTLRVCKSEKSSSALPATLVPLFGGQPGLPLPLELTALASAAIATLSPSIPSHCTGLGSCLLCAFPCAAPRLVQSDHPVL</sequence>
<accession>A0AC59ZGU7</accession>
<reference evidence="1" key="1">
    <citation type="submission" date="2023-05" db="EMBL/GenBank/DDBJ databases">
        <authorList>
            <consortium name="ELIXIR-Norway"/>
        </authorList>
    </citation>
    <scope>NUCLEOTIDE SEQUENCE</scope>
</reference>
<organism evidence="1 2">
    <name type="scientific">Rangifer tarandus platyrhynchus</name>
    <name type="common">Svalbard reindeer</name>
    <dbReference type="NCBI Taxonomy" id="3082113"/>
    <lineage>
        <taxon>Eukaryota</taxon>
        <taxon>Metazoa</taxon>
        <taxon>Chordata</taxon>
        <taxon>Craniata</taxon>
        <taxon>Vertebrata</taxon>
        <taxon>Euteleostomi</taxon>
        <taxon>Mammalia</taxon>
        <taxon>Eutheria</taxon>
        <taxon>Laurasiatheria</taxon>
        <taxon>Artiodactyla</taxon>
        <taxon>Ruminantia</taxon>
        <taxon>Pecora</taxon>
        <taxon>Cervidae</taxon>
        <taxon>Odocoileinae</taxon>
        <taxon>Rangifer</taxon>
    </lineage>
</organism>